<dbReference type="InterPro" id="IPR042541">
    <property type="entry name" value="BART_sf"/>
</dbReference>
<proteinExistence type="inferred from homology"/>
<dbReference type="InterPro" id="IPR023379">
    <property type="entry name" value="BART_dom"/>
</dbReference>
<organism evidence="11 12">
    <name type="scientific">Heterodera trifolii</name>
    <dbReference type="NCBI Taxonomy" id="157864"/>
    <lineage>
        <taxon>Eukaryota</taxon>
        <taxon>Metazoa</taxon>
        <taxon>Ecdysozoa</taxon>
        <taxon>Nematoda</taxon>
        <taxon>Chromadorea</taxon>
        <taxon>Rhabditida</taxon>
        <taxon>Tylenchina</taxon>
        <taxon>Tylenchomorpha</taxon>
        <taxon>Tylenchoidea</taxon>
        <taxon>Heteroderidae</taxon>
        <taxon>Heteroderinae</taxon>
        <taxon>Heterodera</taxon>
    </lineage>
</organism>
<keyword evidence="8" id="KW-0966">Cell projection</keyword>
<evidence type="ECO:0000313" key="11">
    <source>
        <dbReference type="EMBL" id="KAL3118857.1"/>
    </source>
</evidence>
<comment type="subcellular location">
    <subcellularLocation>
        <location evidence="1">Cell projection</location>
        <location evidence="1">Cilium</location>
    </subcellularLocation>
    <subcellularLocation>
        <location evidence="2">Cytoplasm</location>
    </subcellularLocation>
</comment>
<dbReference type="AlphaFoldDB" id="A0ABD2LVG3"/>
<dbReference type="InterPro" id="IPR038888">
    <property type="entry name" value="CFAP36"/>
</dbReference>
<accession>A0ABD2LVG3</accession>
<evidence type="ECO:0000256" key="2">
    <source>
        <dbReference type="ARBA" id="ARBA00004496"/>
    </source>
</evidence>
<dbReference type="EMBL" id="JBICBT010000261">
    <property type="protein sequence ID" value="KAL3118857.1"/>
    <property type="molecule type" value="Genomic_DNA"/>
</dbReference>
<comment type="similarity">
    <text evidence="3">Belongs to the CFAP36 family.</text>
</comment>
<evidence type="ECO:0000313" key="12">
    <source>
        <dbReference type="Proteomes" id="UP001620626"/>
    </source>
</evidence>
<protein>
    <recommendedName>
        <fullName evidence="4">Cilia- and flagella-associated protein 36</fullName>
    </recommendedName>
    <alternativeName>
        <fullName evidence="9">Coiled-coil domain-containing protein 104</fullName>
    </alternativeName>
</protein>
<evidence type="ECO:0000256" key="1">
    <source>
        <dbReference type="ARBA" id="ARBA00004138"/>
    </source>
</evidence>
<evidence type="ECO:0000256" key="3">
    <source>
        <dbReference type="ARBA" id="ARBA00007460"/>
    </source>
</evidence>
<evidence type="ECO:0000256" key="4">
    <source>
        <dbReference type="ARBA" id="ARBA00021815"/>
    </source>
</evidence>
<evidence type="ECO:0000256" key="8">
    <source>
        <dbReference type="ARBA" id="ARBA00023273"/>
    </source>
</evidence>
<comment type="caution">
    <text evidence="11">The sequence shown here is derived from an EMBL/GenBank/DDBJ whole genome shotgun (WGS) entry which is preliminary data.</text>
</comment>
<dbReference type="PANTHER" id="PTHR21532:SF0">
    <property type="entry name" value="CILIA- AND FLAGELLA-ASSOCIATED PROTEIN 36"/>
    <property type="match status" value="1"/>
</dbReference>
<keyword evidence="6" id="KW-0175">Coiled coil</keyword>
<reference evidence="11 12" key="1">
    <citation type="submission" date="2024-10" db="EMBL/GenBank/DDBJ databases">
        <authorList>
            <person name="Kim D."/>
        </authorList>
    </citation>
    <scope>NUCLEOTIDE SEQUENCE [LARGE SCALE GENOMIC DNA]</scope>
    <source>
        <strain evidence="11">BH-2024</strain>
    </source>
</reference>
<keyword evidence="12" id="KW-1185">Reference proteome</keyword>
<name>A0ABD2LVG3_9BILA</name>
<evidence type="ECO:0000256" key="7">
    <source>
        <dbReference type="ARBA" id="ARBA00023069"/>
    </source>
</evidence>
<keyword evidence="5" id="KW-0963">Cytoplasm</keyword>
<sequence>MFSRRSSMTVKEEQIFDSFINFLRSELWQISINEFIEQRSIVFERDSNVGDASTSDDTYHSLYGEYRKIVHDLLDAHCSDGGTTRDELMKTLKSIEQIKNLSQKEQKRKNCSKRHLAKYLEKNGKKKKKKIWKKKDK</sequence>
<gene>
    <name evidence="11" type="ORF">niasHT_008204</name>
</gene>
<dbReference type="PANTHER" id="PTHR21532">
    <property type="entry name" value="PHOSPHODIESTERASE HL"/>
    <property type="match status" value="1"/>
</dbReference>
<evidence type="ECO:0000259" key="10">
    <source>
        <dbReference type="Pfam" id="PF11527"/>
    </source>
</evidence>
<dbReference type="Gene3D" id="1.20.1520.10">
    <property type="entry name" value="ADP-ribosylation factor-like 2-binding protein, domain"/>
    <property type="match status" value="1"/>
</dbReference>
<evidence type="ECO:0000256" key="6">
    <source>
        <dbReference type="ARBA" id="ARBA00023054"/>
    </source>
</evidence>
<dbReference type="Pfam" id="PF11527">
    <property type="entry name" value="ARL2_Bind_BART"/>
    <property type="match status" value="1"/>
</dbReference>
<keyword evidence="7" id="KW-0969">Cilium</keyword>
<evidence type="ECO:0000256" key="9">
    <source>
        <dbReference type="ARBA" id="ARBA00031593"/>
    </source>
</evidence>
<dbReference type="GO" id="GO:0005737">
    <property type="term" value="C:cytoplasm"/>
    <property type="evidence" value="ECO:0007669"/>
    <property type="project" value="UniProtKB-SubCell"/>
</dbReference>
<feature type="domain" description="BART" evidence="10">
    <location>
        <begin position="12"/>
        <end position="103"/>
    </location>
</feature>
<dbReference type="GO" id="GO:0005929">
    <property type="term" value="C:cilium"/>
    <property type="evidence" value="ECO:0007669"/>
    <property type="project" value="UniProtKB-SubCell"/>
</dbReference>
<dbReference type="Proteomes" id="UP001620626">
    <property type="component" value="Unassembled WGS sequence"/>
</dbReference>
<evidence type="ECO:0000256" key="5">
    <source>
        <dbReference type="ARBA" id="ARBA00022490"/>
    </source>
</evidence>